<name>A0A2H0N807_9BACT</name>
<feature type="signal peptide" evidence="2">
    <location>
        <begin position="1"/>
        <end position="21"/>
    </location>
</feature>
<dbReference type="Proteomes" id="UP000229893">
    <property type="component" value="Unassembled WGS sequence"/>
</dbReference>
<sequence length="289" mass="33245">MKKILISFLLLTLIIPNIINAQTSCNIEADLNNLISIKDDLKLSAKQKAIKEFEARKTLLSSVITCSLDEIKIIKQSLKEIDNLKDKEKEIRDSFNKQLDEFEKYYQENESILEDIKDNNENLKELATTILSTRENEYNQKITAIVDFTFSFKQQTAIDTASDRLSKITTSLEKILSLKDKEVNRLLEDSSQKINKAIKLKNEAHSLIIAKYDASQVKPEEIATTTIEAIIEKIEEDIITKDNKTNLTTVKEEEVKEPRTLIRESLQNIKDTYANFFKISRRVKTLLGI</sequence>
<reference evidence="3 4" key="1">
    <citation type="submission" date="2017-09" db="EMBL/GenBank/DDBJ databases">
        <title>Depth-based differentiation of microbial function through sediment-hosted aquifers and enrichment of novel symbionts in the deep terrestrial subsurface.</title>
        <authorList>
            <person name="Probst A.J."/>
            <person name="Ladd B."/>
            <person name="Jarett J.K."/>
            <person name="Geller-Mcgrath D.E."/>
            <person name="Sieber C.M."/>
            <person name="Emerson J.B."/>
            <person name="Anantharaman K."/>
            <person name="Thomas B.C."/>
            <person name="Malmstrom R."/>
            <person name="Stieglmeier M."/>
            <person name="Klingl A."/>
            <person name="Woyke T."/>
            <person name="Ryan C.M."/>
            <person name="Banfield J.F."/>
        </authorList>
    </citation>
    <scope>NUCLEOTIDE SEQUENCE [LARGE SCALE GENOMIC DNA]</scope>
    <source>
        <strain evidence="3">CG11_big_fil_rev_8_21_14_0_20_35_14</strain>
    </source>
</reference>
<gene>
    <name evidence="3" type="ORF">COV57_01345</name>
</gene>
<evidence type="ECO:0000313" key="4">
    <source>
        <dbReference type="Proteomes" id="UP000229893"/>
    </source>
</evidence>
<evidence type="ECO:0000313" key="3">
    <source>
        <dbReference type="EMBL" id="PIR05028.1"/>
    </source>
</evidence>
<keyword evidence="1" id="KW-0175">Coiled coil</keyword>
<dbReference type="AlphaFoldDB" id="A0A2H0N807"/>
<feature type="coiled-coil region" evidence="1">
    <location>
        <begin position="74"/>
        <end position="126"/>
    </location>
</feature>
<comment type="caution">
    <text evidence="3">The sequence shown here is derived from an EMBL/GenBank/DDBJ whole genome shotgun (WGS) entry which is preliminary data.</text>
</comment>
<proteinExistence type="predicted"/>
<dbReference type="EMBL" id="PCWO01000019">
    <property type="protein sequence ID" value="PIR05028.1"/>
    <property type="molecule type" value="Genomic_DNA"/>
</dbReference>
<protein>
    <recommendedName>
        <fullName evidence="5">DUF5667 domain-containing protein</fullName>
    </recommendedName>
</protein>
<evidence type="ECO:0000256" key="1">
    <source>
        <dbReference type="SAM" id="Coils"/>
    </source>
</evidence>
<feature type="chain" id="PRO_5013601123" description="DUF5667 domain-containing protein" evidence="2">
    <location>
        <begin position="22"/>
        <end position="289"/>
    </location>
</feature>
<evidence type="ECO:0000256" key="2">
    <source>
        <dbReference type="SAM" id="SignalP"/>
    </source>
</evidence>
<accession>A0A2H0N807</accession>
<organism evidence="3 4">
    <name type="scientific">Candidatus Liptonbacteria bacterium CG11_big_fil_rev_8_21_14_0_20_35_14</name>
    <dbReference type="NCBI Taxonomy" id="1974634"/>
    <lineage>
        <taxon>Bacteria</taxon>
        <taxon>Candidatus Liptoniibacteriota</taxon>
    </lineage>
</organism>
<evidence type="ECO:0008006" key="5">
    <source>
        <dbReference type="Google" id="ProtNLM"/>
    </source>
</evidence>
<keyword evidence="2" id="KW-0732">Signal</keyword>